<evidence type="ECO:0000256" key="7">
    <source>
        <dbReference type="SAM" id="MobiDB-lite"/>
    </source>
</evidence>
<evidence type="ECO:0000256" key="1">
    <source>
        <dbReference type="ARBA" id="ARBA00022679"/>
    </source>
</evidence>
<feature type="domain" description="Glutamate-ammonia ligase adenylyltransferase repeated" evidence="8">
    <location>
        <begin position="74"/>
        <end position="305"/>
    </location>
</feature>
<dbReference type="AlphaFoldDB" id="A0A3Q8WS67"/>
<dbReference type="Proteomes" id="UP000270021">
    <property type="component" value="Chromosome"/>
</dbReference>
<organism evidence="10 11">
    <name type="scientific">Flaviflexus salsibiostraticola</name>
    <dbReference type="NCBI Taxonomy" id="1282737"/>
    <lineage>
        <taxon>Bacteria</taxon>
        <taxon>Bacillati</taxon>
        <taxon>Actinomycetota</taxon>
        <taxon>Actinomycetes</taxon>
        <taxon>Actinomycetales</taxon>
        <taxon>Actinomycetaceae</taxon>
        <taxon>Flaviflexus</taxon>
    </lineage>
</organism>
<evidence type="ECO:0000313" key="11">
    <source>
        <dbReference type="Proteomes" id="UP000270021"/>
    </source>
</evidence>
<dbReference type="PANTHER" id="PTHR30621:SF0">
    <property type="entry name" value="BIFUNCTIONAL GLUTAMINE SYNTHETASE ADENYLYLTRANSFERASE_ADENYLYL-REMOVING ENZYME"/>
    <property type="match status" value="1"/>
</dbReference>
<dbReference type="InterPro" id="IPR005190">
    <property type="entry name" value="GlnE_rpt_dom"/>
</dbReference>
<feature type="domain" description="Glutamate-ammonia ligase adenylyltransferase repeated" evidence="8">
    <location>
        <begin position="574"/>
        <end position="809"/>
    </location>
</feature>
<gene>
    <name evidence="10" type="ORF">EJO69_01095</name>
</gene>
<keyword evidence="5" id="KW-0460">Magnesium</keyword>
<dbReference type="OrthoDB" id="9759366at2"/>
<dbReference type="Pfam" id="PF03710">
    <property type="entry name" value="GlnE"/>
    <property type="match status" value="2"/>
</dbReference>
<feature type="region of interest" description="Disordered" evidence="7">
    <location>
        <begin position="105"/>
        <end position="125"/>
    </location>
</feature>
<dbReference type="InterPro" id="IPR023057">
    <property type="entry name" value="GlnE"/>
</dbReference>
<reference evidence="10 11" key="1">
    <citation type="submission" date="2018-12" db="EMBL/GenBank/DDBJ databases">
        <title>Complete genome sequence of Flaviflexus salsibiostraticola KCTC 33148.</title>
        <authorList>
            <person name="Bae J.-W."/>
        </authorList>
    </citation>
    <scope>NUCLEOTIDE SEQUENCE [LARGE SCALE GENOMIC DNA]</scope>
    <source>
        <strain evidence="10 11">KCTC 33148</strain>
    </source>
</reference>
<dbReference type="RefSeq" id="WP_126038078.1">
    <property type="nucleotide sequence ID" value="NZ_CP034438.1"/>
</dbReference>
<dbReference type="PANTHER" id="PTHR30621">
    <property type="entry name" value="GLUTAMINE SYNTHETASE ADENYLYLTRANSFERASE"/>
    <property type="match status" value="1"/>
</dbReference>
<dbReference type="EMBL" id="CP034438">
    <property type="protein sequence ID" value="AZN29048.1"/>
    <property type="molecule type" value="Genomic_DNA"/>
</dbReference>
<dbReference type="Gene3D" id="1.20.120.330">
    <property type="entry name" value="Nucleotidyltransferases domain 2"/>
    <property type="match status" value="2"/>
</dbReference>
<accession>A0A3Q8WS67</accession>
<feature type="domain" description="PII-uridylyltransferase/Glutamine-synthetase adenylyltransferase" evidence="9">
    <location>
        <begin position="831"/>
        <end position="940"/>
    </location>
</feature>
<dbReference type="SUPFAM" id="SSF81301">
    <property type="entry name" value="Nucleotidyltransferase"/>
    <property type="match status" value="2"/>
</dbReference>
<dbReference type="GO" id="GO:0000820">
    <property type="term" value="P:regulation of glutamine family amino acid metabolic process"/>
    <property type="evidence" value="ECO:0007669"/>
    <property type="project" value="TreeGrafter"/>
</dbReference>
<keyword evidence="4" id="KW-0067">ATP-binding</keyword>
<evidence type="ECO:0000256" key="4">
    <source>
        <dbReference type="ARBA" id="ARBA00022840"/>
    </source>
</evidence>
<dbReference type="GO" id="GO:0005829">
    <property type="term" value="C:cytosol"/>
    <property type="evidence" value="ECO:0007669"/>
    <property type="project" value="TreeGrafter"/>
</dbReference>
<dbReference type="NCBIfam" id="NF010707">
    <property type="entry name" value="PRK14109.1"/>
    <property type="match status" value="1"/>
</dbReference>
<keyword evidence="11" id="KW-1185">Reference proteome</keyword>
<dbReference type="KEGG" id="fsl:EJO69_01095"/>
<keyword evidence="6" id="KW-0511">Multifunctional enzyme</keyword>
<sequence length="993" mass="109472">MRRESPTSALRRLGFADPKRALQLTADRGWDAMLDALGASADPDQGLLTMLRLADADPQRLDKVLADRNLLRAVTTVAGMSTTLGDMLVTHQHWIDGLGREPVIDDSWGGGAGEENSSTGSEDEWDEAVAELRSGYYRRLLMIAAWDLTAERPVDRFAQVSAMISDLVSAALRQALVIAQRHTPDSQAARIAIIAMGKTGARELNYISDVDVIYVAEPVETDEATALAAATRVVTAVSRAVSGPGSVPPLWPLDANLRPEGKDGPLVRTLASHIAYYERWAKDWEFQALLKARPVAGNEELGAAYTAAVQPFIWSASGRDQFVETSRQMRARVESTIATRDAARQIKLGAGGLRDVEFTVQLLQLVHGRVDESLRVRSTLEALAALRDNGYVARTDSEKLDAHYRFLRTLEHRIQLQKMRRSQVLPDDPVQLRRIARAMKIEGISTGEELEEAWRAVRSDVRRLHQAIYYRPLLPEAAKLSDDDISLDREAAADRLAGIGYRDPVRAVGHIAALTDGVSRTAKIQRQLLPVLLGWFADGPEPDSGLLHFRILSETMGRTHWYMKLLRDSGMAAQRLAHVLSTSRYLADAIPTLPESVRWLEGDDELLPISIESLQAELDSLVSRRTTPEGIAMAGRYLRRRALLRTGLALALGTIDTRAAQRSITNAAEIAVNAALRGATLKVLGEAGLDEAPSRYLIVGLGSFGAGEMGYGSDCDLLFVHDPVIDDHSLAQKTANQIASAVLAMLSEGTEEPPVKADADLRPEGRNGPLARSLEAYREYYARWIETWERQSLLKARPIAGDDALAGEFTALIDPLRYDRGMTDGEHRDVRRMKARVEAERAPRGTSKARHLKLGPGGIADVEWTVQYLQLEHAGEHPSLRTTSTVEALEAAVEENLIDPHDAKTLLDAWRYAQRLRLAIVLGTGRTTGPRIDSVPSDSTELAVTAALLSHDLSSRHEIEENWLRLARRARVVVERAFFGDHRENEPPRASTE</sequence>
<name>A0A3Q8WS67_9ACTO</name>
<evidence type="ECO:0000256" key="5">
    <source>
        <dbReference type="ARBA" id="ARBA00022842"/>
    </source>
</evidence>
<dbReference type="EC" id="2.7.7.89" evidence="10"/>
<dbReference type="SUPFAM" id="SSF81593">
    <property type="entry name" value="Nucleotidyltransferase substrate binding subunit/domain"/>
    <property type="match status" value="2"/>
</dbReference>
<feature type="domain" description="PII-uridylyltransferase/Glutamine-synthetase adenylyltransferase" evidence="9">
    <location>
        <begin position="327"/>
        <end position="467"/>
    </location>
</feature>
<dbReference type="CDD" id="cd05401">
    <property type="entry name" value="NT_GlnE_GlnD_like"/>
    <property type="match status" value="2"/>
</dbReference>
<evidence type="ECO:0000256" key="6">
    <source>
        <dbReference type="ARBA" id="ARBA00023268"/>
    </source>
</evidence>
<keyword evidence="1 10" id="KW-0808">Transferase</keyword>
<evidence type="ECO:0000256" key="2">
    <source>
        <dbReference type="ARBA" id="ARBA00022695"/>
    </source>
</evidence>
<dbReference type="InterPro" id="IPR043519">
    <property type="entry name" value="NT_sf"/>
</dbReference>
<keyword evidence="3" id="KW-0547">Nucleotide-binding</keyword>
<evidence type="ECO:0000259" key="9">
    <source>
        <dbReference type="Pfam" id="PF08335"/>
    </source>
</evidence>
<proteinExistence type="predicted"/>
<dbReference type="Pfam" id="PF08335">
    <property type="entry name" value="GlnD_UR_UTase"/>
    <property type="match status" value="2"/>
</dbReference>
<keyword evidence="2 10" id="KW-0548">Nucleotidyltransferase</keyword>
<protein>
    <submittedName>
        <fullName evidence="10">Bifunctional [glutamine synthetase] adenylyltransferase/[glutamine synthetase]-adenylyl-L-tyrosine phosphorylase</fullName>
        <ecNumber evidence="10">2.7.7.42</ecNumber>
        <ecNumber evidence="10">2.7.7.89</ecNumber>
    </submittedName>
</protein>
<dbReference type="EC" id="2.7.7.42" evidence="10"/>
<evidence type="ECO:0000313" key="10">
    <source>
        <dbReference type="EMBL" id="AZN29048.1"/>
    </source>
</evidence>
<dbReference type="GO" id="GO:0008882">
    <property type="term" value="F:[glutamate-ammonia-ligase] adenylyltransferase activity"/>
    <property type="evidence" value="ECO:0007669"/>
    <property type="project" value="UniProtKB-EC"/>
</dbReference>
<evidence type="ECO:0000259" key="8">
    <source>
        <dbReference type="Pfam" id="PF03710"/>
    </source>
</evidence>
<evidence type="ECO:0000256" key="3">
    <source>
        <dbReference type="ARBA" id="ARBA00022741"/>
    </source>
</evidence>
<dbReference type="Gene3D" id="3.30.460.10">
    <property type="entry name" value="Beta Polymerase, domain 2"/>
    <property type="match status" value="2"/>
</dbReference>
<dbReference type="GO" id="GO:0047388">
    <property type="term" value="F:[glutamine synthetase]-adenylyl-L-tyrosine phosphorylase activity"/>
    <property type="evidence" value="ECO:0007669"/>
    <property type="project" value="UniProtKB-EC"/>
</dbReference>
<dbReference type="InterPro" id="IPR013546">
    <property type="entry name" value="PII_UdlTrfase/GS_AdlTrfase"/>
</dbReference>
<dbReference type="GO" id="GO:0005524">
    <property type="term" value="F:ATP binding"/>
    <property type="evidence" value="ECO:0007669"/>
    <property type="project" value="UniProtKB-KW"/>
</dbReference>